<dbReference type="OrthoDB" id="2331100at2759"/>
<dbReference type="CDD" id="cd00920">
    <property type="entry name" value="Cupredoxin"/>
    <property type="match status" value="1"/>
</dbReference>
<dbReference type="PANTHER" id="PTHR34883">
    <property type="entry name" value="SERINE-RICH PROTEIN, PUTATIVE-RELATED-RELATED"/>
    <property type="match status" value="1"/>
</dbReference>
<name>A0A9P9F5D8_9HYPO</name>
<keyword evidence="4" id="KW-1185">Reference proteome</keyword>
<dbReference type="EMBL" id="JAGMUU010000004">
    <property type="protein sequence ID" value="KAH7155095.1"/>
    <property type="molecule type" value="Genomic_DNA"/>
</dbReference>
<evidence type="ECO:0000313" key="4">
    <source>
        <dbReference type="Proteomes" id="UP000717696"/>
    </source>
</evidence>
<dbReference type="PANTHER" id="PTHR34883:SF17">
    <property type="entry name" value="CUPREDOXIN"/>
    <property type="match status" value="1"/>
</dbReference>
<dbReference type="Gene3D" id="2.60.40.420">
    <property type="entry name" value="Cupredoxins - blue copper proteins"/>
    <property type="match status" value="1"/>
</dbReference>
<feature type="compositionally biased region" description="Gly residues" evidence="1">
    <location>
        <begin position="170"/>
        <end position="182"/>
    </location>
</feature>
<dbReference type="InterPro" id="IPR008972">
    <property type="entry name" value="Cupredoxin"/>
</dbReference>
<protein>
    <submittedName>
        <fullName evidence="3">Extracellular serine-rich protein</fullName>
    </submittedName>
</protein>
<organism evidence="3 4">
    <name type="scientific">Dactylonectria estremocensis</name>
    <dbReference type="NCBI Taxonomy" id="1079267"/>
    <lineage>
        <taxon>Eukaryota</taxon>
        <taxon>Fungi</taxon>
        <taxon>Dikarya</taxon>
        <taxon>Ascomycota</taxon>
        <taxon>Pezizomycotina</taxon>
        <taxon>Sordariomycetes</taxon>
        <taxon>Hypocreomycetidae</taxon>
        <taxon>Hypocreales</taxon>
        <taxon>Nectriaceae</taxon>
        <taxon>Dactylonectria</taxon>
    </lineage>
</organism>
<dbReference type="InterPro" id="IPR052953">
    <property type="entry name" value="Ser-rich/MCO-related"/>
</dbReference>
<feature type="chain" id="PRO_5040412888" evidence="2">
    <location>
        <begin position="18"/>
        <end position="235"/>
    </location>
</feature>
<reference evidence="3" key="1">
    <citation type="journal article" date="2021" name="Nat. Commun.">
        <title>Genetic determinants of endophytism in the Arabidopsis root mycobiome.</title>
        <authorList>
            <person name="Mesny F."/>
            <person name="Miyauchi S."/>
            <person name="Thiergart T."/>
            <person name="Pickel B."/>
            <person name="Atanasova L."/>
            <person name="Karlsson M."/>
            <person name="Huettel B."/>
            <person name="Barry K.W."/>
            <person name="Haridas S."/>
            <person name="Chen C."/>
            <person name="Bauer D."/>
            <person name="Andreopoulos W."/>
            <person name="Pangilinan J."/>
            <person name="LaButti K."/>
            <person name="Riley R."/>
            <person name="Lipzen A."/>
            <person name="Clum A."/>
            <person name="Drula E."/>
            <person name="Henrissat B."/>
            <person name="Kohler A."/>
            <person name="Grigoriev I.V."/>
            <person name="Martin F.M."/>
            <person name="Hacquard S."/>
        </authorList>
    </citation>
    <scope>NUCLEOTIDE SEQUENCE</scope>
    <source>
        <strain evidence="3">MPI-CAGE-AT-0021</strain>
    </source>
</reference>
<keyword evidence="2" id="KW-0732">Signal</keyword>
<comment type="caution">
    <text evidence="3">The sequence shown here is derived from an EMBL/GenBank/DDBJ whole genome shotgun (WGS) entry which is preliminary data.</text>
</comment>
<dbReference type="AlphaFoldDB" id="A0A9P9F5D8"/>
<sequence length="235" mass="23801">MYFSSLFAMALVGVAQAVDVQVVSVGKSATNATGLKFWPETITAAVGTMVQFQFWVGNHTVTQSNFDNPCVPISNINSSIQGIYSGYQPVAASAGDNMIPTYTITISDEKPIWIFCSQATHCQGGMSMVINENTAANSSRSLSNYKTLAESATGSNIVPGETSGDDSSSGGNGDSTSGGGDSTSGSGSDNAIQTPGTTPTAGSPAATDSTIIGGASTLSSPTTLLLAIAAAFLIL</sequence>
<gene>
    <name evidence="3" type="ORF">B0J13DRAFT_217322</name>
</gene>
<feature type="signal peptide" evidence="2">
    <location>
        <begin position="1"/>
        <end position="17"/>
    </location>
</feature>
<dbReference type="SUPFAM" id="SSF49503">
    <property type="entry name" value="Cupredoxins"/>
    <property type="match status" value="1"/>
</dbReference>
<evidence type="ECO:0000256" key="2">
    <source>
        <dbReference type="SAM" id="SignalP"/>
    </source>
</evidence>
<feature type="region of interest" description="Disordered" evidence="1">
    <location>
        <begin position="153"/>
        <end position="205"/>
    </location>
</feature>
<dbReference type="Proteomes" id="UP000717696">
    <property type="component" value="Unassembled WGS sequence"/>
</dbReference>
<evidence type="ECO:0000256" key="1">
    <source>
        <dbReference type="SAM" id="MobiDB-lite"/>
    </source>
</evidence>
<feature type="compositionally biased region" description="Low complexity" evidence="1">
    <location>
        <begin position="183"/>
        <end position="205"/>
    </location>
</feature>
<proteinExistence type="predicted"/>
<accession>A0A9P9F5D8</accession>
<evidence type="ECO:0000313" key="3">
    <source>
        <dbReference type="EMBL" id="KAH7155095.1"/>
    </source>
</evidence>